<evidence type="ECO:0000313" key="1">
    <source>
        <dbReference type="Proteomes" id="UP001732720"/>
    </source>
</evidence>
<proteinExistence type="predicted"/>
<gene>
    <name evidence="2" type="primary">C13H9orf153</name>
</gene>
<reference evidence="2" key="1">
    <citation type="submission" date="2025-08" db="UniProtKB">
        <authorList>
            <consortium name="RefSeq"/>
        </authorList>
    </citation>
    <scope>IDENTIFICATION</scope>
</reference>
<protein>
    <submittedName>
        <fullName evidence="2">Uncharacterized protein C9orf153 homolog isoform X1</fullName>
    </submittedName>
</protein>
<dbReference type="Proteomes" id="UP001732720">
    <property type="component" value="Chromosome 13"/>
</dbReference>
<accession>A0AC58KTV2</accession>
<sequence>MFLPRYSNPTKGSKVPTCGRCSLPELYVLVENFNEEKKSNLLKIHGISHKEAQKLLTKNLNVMSFISGTGTKREDPQPVFTCNVVKKEEMPESMADILHHSLLLNAASPVERFSRSQQRLSQSGIPPPKHTFPYDIITDDHSAVSWSTFWKKIQATRILSRSHSSTPRPQPVILEDKVPRYFLADPEKQFLDLKDLEWRYFKGLVKWKHTIAISFMDIKYDTEKRFVESQGMPGAIFPPLVHKSLVVYPQVDYQKERTSCFKWAV</sequence>
<organism evidence="1 2">
    <name type="scientific">Castor canadensis</name>
    <name type="common">American beaver</name>
    <dbReference type="NCBI Taxonomy" id="51338"/>
    <lineage>
        <taxon>Eukaryota</taxon>
        <taxon>Metazoa</taxon>
        <taxon>Chordata</taxon>
        <taxon>Craniata</taxon>
        <taxon>Vertebrata</taxon>
        <taxon>Euteleostomi</taxon>
        <taxon>Mammalia</taxon>
        <taxon>Eutheria</taxon>
        <taxon>Euarchontoglires</taxon>
        <taxon>Glires</taxon>
        <taxon>Rodentia</taxon>
        <taxon>Castorimorpha</taxon>
        <taxon>Castoridae</taxon>
        <taxon>Castor</taxon>
    </lineage>
</organism>
<dbReference type="RefSeq" id="XP_073908343.1">
    <property type="nucleotide sequence ID" value="XM_074052242.1"/>
</dbReference>
<name>A0AC58KTV2_CASCN</name>
<keyword evidence="1" id="KW-1185">Reference proteome</keyword>
<evidence type="ECO:0000313" key="2">
    <source>
        <dbReference type="RefSeq" id="XP_073908343.1"/>
    </source>
</evidence>